<dbReference type="Gene3D" id="2.10.50.10">
    <property type="entry name" value="Tumor Necrosis Factor Receptor, subunit A, domain 2"/>
    <property type="match status" value="12"/>
</dbReference>
<organism evidence="3 4">
    <name type="scientific">Chlamydomonas reinhardtii</name>
    <name type="common">Chlamydomonas smithii</name>
    <dbReference type="NCBI Taxonomy" id="3055"/>
    <lineage>
        <taxon>Eukaryota</taxon>
        <taxon>Viridiplantae</taxon>
        <taxon>Chlorophyta</taxon>
        <taxon>core chlorophytes</taxon>
        <taxon>Chlorophyceae</taxon>
        <taxon>CS clade</taxon>
        <taxon>Chlamydomonadales</taxon>
        <taxon>Chlamydomonadaceae</taxon>
        <taxon>Chlamydomonas</taxon>
    </lineage>
</organism>
<dbReference type="InterPro" id="IPR011641">
    <property type="entry name" value="Tyr-kin_ephrin_A/B_rcpt-like"/>
</dbReference>
<reference evidence="3 4" key="1">
    <citation type="journal article" date="2007" name="Science">
        <title>The Chlamydomonas genome reveals the evolution of key animal and plant functions.</title>
        <authorList>
            <person name="Merchant S.S."/>
            <person name="Prochnik S.E."/>
            <person name="Vallon O."/>
            <person name="Harris E.H."/>
            <person name="Karpowicz S.J."/>
            <person name="Witman G.B."/>
            <person name="Terry A."/>
            <person name="Salamov A."/>
            <person name="Fritz-Laylin L.K."/>
            <person name="Marechal-Drouard L."/>
            <person name="Marshall W.F."/>
            <person name="Qu L.H."/>
            <person name="Nelson D.R."/>
            <person name="Sanderfoot A.A."/>
            <person name="Spalding M.H."/>
            <person name="Kapitonov V.V."/>
            <person name="Ren Q."/>
            <person name="Ferris P."/>
            <person name="Lindquist E."/>
            <person name="Shapiro H."/>
            <person name="Lucas S.M."/>
            <person name="Grimwood J."/>
            <person name="Schmutz J."/>
            <person name="Cardol P."/>
            <person name="Cerutti H."/>
            <person name="Chanfreau G."/>
            <person name="Chen C.L."/>
            <person name="Cognat V."/>
            <person name="Croft M.T."/>
            <person name="Dent R."/>
            <person name="Dutcher S."/>
            <person name="Fernandez E."/>
            <person name="Fukuzawa H."/>
            <person name="Gonzalez-Ballester D."/>
            <person name="Gonzalez-Halphen D."/>
            <person name="Hallmann A."/>
            <person name="Hanikenne M."/>
            <person name="Hippler M."/>
            <person name="Inwood W."/>
            <person name="Jabbari K."/>
            <person name="Kalanon M."/>
            <person name="Kuras R."/>
            <person name="Lefebvre P.A."/>
            <person name="Lemaire S.D."/>
            <person name="Lobanov A.V."/>
            <person name="Lohr M."/>
            <person name="Manuell A."/>
            <person name="Meier I."/>
            <person name="Mets L."/>
            <person name="Mittag M."/>
            <person name="Mittelmeier T."/>
            <person name="Moroney J.V."/>
            <person name="Moseley J."/>
            <person name="Napoli C."/>
            <person name="Nedelcu A.M."/>
            <person name="Niyogi K."/>
            <person name="Novoselov S.V."/>
            <person name="Paulsen I.T."/>
            <person name="Pazour G."/>
            <person name="Purton S."/>
            <person name="Ral J.P."/>
            <person name="Riano-Pachon D.M."/>
            <person name="Riekhof W."/>
            <person name="Rymarquis L."/>
            <person name="Schroda M."/>
            <person name="Stern D."/>
            <person name="Umen J."/>
            <person name="Willows R."/>
            <person name="Wilson N."/>
            <person name="Zimmer S.L."/>
            <person name="Allmer J."/>
            <person name="Balk J."/>
            <person name="Bisova K."/>
            <person name="Chen C.J."/>
            <person name="Elias M."/>
            <person name="Gendler K."/>
            <person name="Hauser C."/>
            <person name="Lamb M.R."/>
            <person name="Ledford H."/>
            <person name="Long J.C."/>
            <person name="Minagawa J."/>
            <person name="Page M.D."/>
            <person name="Pan J."/>
            <person name="Pootakham W."/>
            <person name="Roje S."/>
            <person name="Rose A."/>
            <person name="Stahlberg E."/>
            <person name="Terauchi A.M."/>
            <person name="Yang P."/>
            <person name="Ball S."/>
            <person name="Bowler C."/>
            <person name="Dieckmann C.L."/>
            <person name="Gladyshev V.N."/>
            <person name="Green P."/>
            <person name="Jorgensen R."/>
            <person name="Mayfield S."/>
            <person name="Mueller-Roeber B."/>
            <person name="Rajamani S."/>
            <person name="Sayre R.T."/>
            <person name="Brokstein P."/>
            <person name="Dubchak I."/>
            <person name="Goodstein D."/>
            <person name="Hornick L."/>
            <person name="Huang Y.W."/>
            <person name="Jhaveri J."/>
            <person name="Luo Y."/>
            <person name="Martinez D."/>
            <person name="Ngau W.C."/>
            <person name="Otillar B."/>
            <person name="Poliakov A."/>
            <person name="Porter A."/>
            <person name="Szajkowski L."/>
            <person name="Werner G."/>
            <person name="Zhou K."/>
            <person name="Grigoriev I.V."/>
            <person name="Rokhsar D.S."/>
            <person name="Grossman A.R."/>
        </authorList>
    </citation>
    <scope>NUCLEOTIDE SEQUENCE [LARGE SCALE GENOMIC DNA]</scope>
    <source>
        <strain evidence="4">CC-503</strain>
    </source>
</reference>
<dbReference type="Gramene" id="PNW83910">
    <property type="protein sequence ID" value="PNW83910"/>
    <property type="gene ID" value="CHLRE_04g215900v5"/>
</dbReference>
<dbReference type="InterPro" id="IPR009030">
    <property type="entry name" value="Growth_fac_rcpt_cys_sf"/>
</dbReference>
<dbReference type="SMART" id="SM01411">
    <property type="entry name" value="Ephrin_rec_like"/>
    <property type="match status" value="13"/>
</dbReference>
<dbReference type="Proteomes" id="UP000006906">
    <property type="component" value="Chromosome 4"/>
</dbReference>
<evidence type="ECO:0000313" key="3">
    <source>
        <dbReference type="EMBL" id="PNW83910.1"/>
    </source>
</evidence>
<keyword evidence="4" id="KW-1185">Reference proteome</keyword>
<dbReference type="EMBL" id="CM008965">
    <property type="protein sequence ID" value="PNW83910.1"/>
    <property type="molecule type" value="Genomic_DNA"/>
</dbReference>
<accession>A0A2K3DTN7</accession>
<feature type="domain" description="Tyrosine-protein kinase ephrin type A/B receptor-like" evidence="2">
    <location>
        <begin position="466"/>
        <end position="501"/>
    </location>
</feature>
<gene>
    <name evidence="3" type="ORF">CHLRE_04g215900v5</name>
</gene>
<dbReference type="STRING" id="3055.A0A2K3DTN7"/>
<dbReference type="SMART" id="SM00261">
    <property type="entry name" value="FU"/>
    <property type="match status" value="7"/>
</dbReference>
<dbReference type="SMR" id="A0A2K3DTN7"/>
<evidence type="ECO:0000259" key="2">
    <source>
        <dbReference type="Pfam" id="PF07699"/>
    </source>
</evidence>
<feature type="chain" id="PRO_5014446709" description="Tyrosine-protein kinase ephrin type A/B receptor-like domain-containing protein" evidence="1">
    <location>
        <begin position="24"/>
        <end position="952"/>
    </location>
</feature>
<proteinExistence type="predicted"/>
<dbReference type="InParanoid" id="A0A2K3DTN7"/>
<feature type="domain" description="Tyrosine-protein kinase ephrin type A/B receptor-like" evidence="2">
    <location>
        <begin position="694"/>
        <end position="734"/>
    </location>
</feature>
<dbReference type="PANTHER" id="PTHR46104">
    <property type="entry name" value="GENE 9195-RELATED-RELATED"/>
    <property type="match status" value="1"/>
</dbReference>
<dbReference type="PANTHER" id="PTHR46104:SF1">
    <property type="entry name" value="GENE 9195-RELATED"/>
    <property type="match status" value="1"/>
</dbReference>
<dbReference type="AlphaFoldDB" id="A0A2K3DTN7"/>
<dbReference type="SUPFAM" id="SSF57184">
    <property type="entry name" value="Growth factor receptor domain"/>
    <property type="match status" value="4"/>
</dbReference>
<dbReference type="OrthoDB" id="527488at2759"/>
<name>A0A2K3DTN7_CHLRE</name>
<dbReference type="RefSeq" id="XP_042925092.1">
    <property type="nucleotide sequence ID" value="XM_043061694.1"/>
</dbReference>
<keyword evidence="1" id="KW-0732">Signal</keyword>
<dbReference type="KEGG" id="cre:CHLRE_04g215900v5"/>
<dbReference type="Pfam" id="PF07699">
    <property type="entry name" value="Ephrin_rec_like"/>
    <property type="match status" value="5"/>
</dbReference>
<feature type="domain" description="Tyrosine-protein kinase ephrin type A/B receptor-like" evidence="2">
    <location>
        <begin position="39"/>
        <end position="78"/>
    </location>
</feature>
<dbReference type="InterPro" id="IPR006212">
    <property type="entry name" value="Furin_repeat"/>
</dbReference>
<dbReference type="ExpressionAtlas" id="A0A2K3DTN7">
    <property type="expression patterns" value="differential"/>
</dbReference>
<evidence type="ECO:0000313" key="4">
    <source>
        <dbReference type="Proteomes" id="UP000006906"/>
    </source>
</evidence>
<protein>
    <recommendedName>
        <fullName evidence="2">Tyrosine-protein kinase ephrin type A/B receptor-like domain-containing protein</fullName>
    </recommendedName>
</protein>
<sequence>MTAARCMIMFLLLALAALETVAAQGSANPTTNSTTCSVGYYRRSATDATCMPCARNTYRSAANASSACLPCPRGWTSDIASGSCTICPAGYLVPTTGLFAGSCVPCAKNTFSSVPGFSGAACQPCPALQFASHGSTSCAACPPGRFIPTSEDDAPSPDYVGDCVDCGVNTYSDTPGSRSCKDCPAGTTAMPGSSSCSVCPVGYVVFEGNSWDPATCEPCPAGYYGDTTGASSCSKCPFGSTSRPGASSCFLCPAGSYVDNGVSRNDNQYGMCNLCPRGTFNPTPGFSGTTCRPCPPGSSSEEGATECELCPVGTTYVDDGGYCNRCPRNTFAATPGTIGECAECPAGSTADEGASQCEVCPAGSAVSSYGYCETCPRLTYSPTPGRVGACSPCPTGHVSINGSTACEMVPPGSYLQAYDGTARLCPIGTYSDTYGTLGSCKDCPTGTTTKAEGARNATYCKLCPAGKYINDDARCVDCPADTYSDAPGSTSCKSCPPRYAAPEGSSHPGHCRLCPPGRFFAAGPDGQPEGRCLPCPRNTFSNASGLVADTCSPCPSGTTSEEGADQCTPCPAGSYVRQGVQLPGGDPYTAEEATCVPAEKGFYTDTERSVEQLPCPVGSTTTDTGSTECTACSGDASGSIQEGVSLCLACDPISAAGAGTCTAGSGRISGCSAEDACEVCPAGTIAAFAPDMGRDACVPCPRGSISATSGSTACTLCPAGNSTDRLGSSACTPCKPGYFSADPGGICAPCPPGTFATGPGATTCSPCANATTHFLLARSAQSDCRIAHVPGGPGLPLTETITDFVSVTEISQATNVVSVRKTTQWTPARTVTVVPGGAAVPAPPGFTRIRTERTVGVEAEPAQESEVQPPQPTFARTYRLFKLSGGTSGSAGGSTTYVLLVTYTDGGFKVCQAARADGANGKLTMSCERLLSRTASPNGSSAKTETLKIVEA</sequence>
<feature type="domain" description="Tyrosine-protein kinase ephrin type A/B receptor-like" evidence="2">
    <location>
        <begin position="412"/>
        <end position="460"/>
    </location>
</feature>
<dbReference type="GeneID" id="5724263"/>
<feature type="domain" description="Tyrosine-protein kinase ephrin type A/B receptor-like" evidence="2">
    <location>
        <begin position="214"/>
        <end position="246"/>
    </location>
</feature>
<feature type="signal peptide" evidence="1">
    <location>
        <begin position="1"/>
        <end position="23"/>
    </location>
</feature>
<evidence type="ECO:0000256" key="1">
    <source>
        <dbReference type="SAM" id="SignalP"/>
    </source>
</evidence>